<dbReference type="Proteomes" id="UP000005384">
    <property type="component" value="Unassembled WGS sequence"/>
</dbReference>
<dbReference type="HOGENOM" id="CLU_1370124_0_0_9"/>
<comment type="caution">
    <text evidence="1">The sequence shown here is derived from an EMBL/GenBank/DDBJ whole genome shotgun (WGS) entry which is preliminary data.</text>
</comment>
<dbReference type="AlphaFoldDB" id="G5IMK7"/>
<evidence type="ECO:0000313" key="2">
    <source>
        <dbReference type="Proteomes" id="UP000005384"/>
    </source>
</evidence>
<dbReference type="PROSITE" id="PS51257">
    <property type="entry name" value="PROKAR_LIPOPROTEIN"/>
    <property type="match status" value="1"/>
</dbReference>
<organism evidence="1 2">
    <name type="scientific">Hungatella hathewayi WAL-18680</name>
    <dbReference type="NCBI Taxonomy" id="742737"/>
    <lineage>
        <taxon>Bacteria</taxon>
        <taxon>Bacillati</taxon>
        <taxon>Bacillota</taxon>
        <taxon>Clostridia</taxon>
        <taxon>Lachnospirales</taxon>
        <taxon>Lachnospiraceae</taxon>
        <taxon>Hungatella</taxon>
    </lineage>
</organism>
<name>G5IMK7_9FIRM</name>
<dbReference type="OrthoDB" id="2049243at2"/>
<gene>
    <name evidence="1" type="ORF">HMPREF9473_04735</name>
</gene>
<dbReference type="InterPro" id="IPR027417">
    <property type="entry name" value="P-loop_NTPase"/>
</dbReference>
<dbReference type="PATRIC" id="fig|742737.3.peg.4723"/>
<accession>G5IMK7</accession>
<evidence type="ECO:0000313" key="1">
    <source>
        <dbReference type="EMBL" id="EHI57626.1"/>
    </source>
</evidence>
<reference evidence="1 2" key="1">
    <citation type="submission" date="2011-08" db="EMBL/GenBank/DDBJ databases">
        <title>The Genome Sequence of Clostridium hathewayi WAL-18680.</title>
        <authorList>
            <consortium name="The Broad Institute Genome Sequencing Platform"/>
            <person name="Earl A."/>
            <person name="Ward D."/>
            <person name="Feldgarden M."/>
            <person name="Gevers D."/>
            <person name="Finegold S.M."/>
            <person name="Summanen P.H."/>
            <person name="Molitoris D.R."/>
            <person name="Song M."/>
            <person name="Daigneault M."/>
            <person name="Allen-Vercoe E."/>
            <person name="Young S.K."/>
            <person name="Zeng Q."/>
            <person name="Gargeya S."/>
            <person name="Fitzgerald M."/>
            <person name="Haas B."/>
            <person name="Abouelleil A."/>
            <person name="Alvarado L."/>
            <person name="Arachchi H.M."/>
            <person name="Berlin A."/>
            <person name="Brown A."/>
            <person name="Chapman S.B."/>
            <person name="Chen Z."/>
            <person name="Dunbar C."/>
            <person name="Freedman E."/>
            <person name="Gearin G."/>
            <person name="Gellesch M."/>
            <person name="Goldberg J."/>
            <person name="Griggs A."/>
            <person name="Gujja S."/>
            <person name="Heiman D."/>
            <person name="Howarth C."/>
            <person name="Larson L."/>
            <person name="Lui A."/>
            <person name="MacDonald P.J.P."/>
            <person name="Montmayeur A."/>
            <person name="Murphy C."/>
            <person name="Neiman D."/>
            <person name="Pearson M."/>
            <person name="Priest M."/>
            <person name="Roberts A."/>
            <person name="Saif S."/>
            <person name="Shea T."/>
            <person name="Shenoy N."/>
            <person name="Sisk P."/>
            <person name="Stolte C."/>
            <person name="Sykes S."/>
            <person name="Wortman J."/>
            <person name="Nusbaum C."/>
            <person name="Birren B."/>
        </authorList>
    </citation>
    <scope>NUCLEOTIDE SEQUENCE [LARGE SCALE GENOMIC DNA]</scope>
    <source>
        <strain evidence="1 2">WAL-18680</strain>
    </source>
</reference>
<proteinExistence type="predicted"/>
<protein>
    <submittedName>
        <fullName evidence="1">Uncharacterized protein</fullName>
    </submittedName>
</protein>
<dbReference type="RefSeq" id="WP_006782723.1">
    <property type="nucleotide sequence ID" value="NZ_CP040506.1"/>
</dbReference>
<sequence>MSENRIIGIVGLGHGAGVTHLAVMMGNYLSGACGLKTAVLEWNGQRDFKKMEQECLGRQMGGRPFTVLDVDYYAGADERVLTACINLNYQHIIIDFGGISVENRTEFFRCDRKLVVASLSEWQIEAFWEFLRQEGKAGKRSWTYLTAFGSEETRIEIVRRLKLPIVRIPLSVDAFTVTREMMRWFEELLTARI</sequence>
<dbReference type="SUPFAM" id="SSF52540">
    <property type="entry name" value="P-loop containing nucleoside triphosphate hydrolases"/>
    <property type="match status" value="1"/>
</dbReference>
<dbReference type="EMBL" id="ADLN01000120">
    <property type="protein sequence ID" value="EHI57626.1"/>
    <property type="molecule type" value="Genomic_DNA"/>
</dbReference>
<keyword evidence="2" id="KW-1185">Reference proteome</keyword>